<evidence type="ECO:0000313" key="7">
    <source>
        <dbReference type="EMBL" id="CAI5440277.1"/>
    </source>
</evidence>
<keyword evidence="5" id="KW-0406">Ion transport</keyword>
<dbReference type="CDD" id="cd18989">
    <property type="entry name" value="LGIC_ECD_cation"/>
    <property type="match status" value="1"/>
</dbReference>
<reference evidence="7" key="1">
    <citation type="submission" date="2022-11" db="EMBL/GenBank/DDBJ databases">
        <authorList>
            <person name="Kikuchi T."/>
        </authorList>
    </citation>
    <scope>NUCLEOTIDE SEQUENCE</scope>
    <source>
        <strain evidence="7">PS1010</strain>
    </source>
</reference>
<dbReference type="FunFam" id="2.70.170.10:FF:000027">
    <property type="entry name" value="Ligand-Gated ion Channel"/>
    <property type="match status" value="1"/>
</dbReference>
<name>A0A9P1IBK5_9PELO</name>
<evidence type="ECO:0000256" key="5">
    <source>
        <dbReference type="RuleBase" id="RU000687"/>
    </source>
</evidence>
<protein>
    <recommendedName>
        <fullName evidence="6">Neurotransmitter-gated ion-channel ligand-binding domain-containing protein</fullName>
    </recommendedName>
</protein>
<keyword evidence="4 5" id="KW-0472">Membrane</keyword>
<feature type="transmembrane region" description="Helical" evidence="5">
    <location>
        <begin position="303"/>
        <end position="321"/>
    </location>
</feature>
<evidence type="ECO:0000256" key="1">
    <source>
        <dbReference type="ARBA" id="ARBA00004141"/>
    </source>
</evidence>
<keyword evidence="5" id="KW-0407">Ion channel</keyword>
<evidence type="ECO:0000313" key="8">
    <source>
        <dbReference type="Proteomes" id="UP001152747"/>
    </source>
</evidence>
<sequence>MKLVWLIFLLFLIFVRFGVGEDQEEDQEDPDFLIQVSNETVEYERNSTYPDIRMVMVDKFMEDLFKGYDKEAAPISENRKHQWPFEYEISVLRFKLIDVDEPKEQVTVVMEIQQAWPDDRLTWDPEEHDNVTAVYLRLEKLWSPPITVFFASEVTEQRDQNFRMAKAIYNGYKVTHVPMKITFNCKLQMHNFPFDTQICEIRMGLPSVKTKLFFIRMILSQNLQKNLCSLGNSAWDIVNITAGSENVKSLDFSYDSLKMGVMKIHLKRNPTFYLYMIVLPTFIINSISIAGVFLKNTDKIDRLTIGLTHIMTMTFILGIIADKLPKTEHVPLLGQYIIFGLCTMIVAMTFSTYLKKISENLSVRLMRSRSGFCQKLRKFIGKPLRVLSIIFFQIINIIAVVYILSRYIHFENKYGFETPCTAAAHFKDMEFHSDDIGEDDCGCY</sequence>
<dbReference type="InterPro" id="IPR038050">
    <property type="entry name" value="Neuro_actylchol_rec"/>
</dbReference>
<dbReference type="Gene3D" id="1.20.58.390">
    <property type="entry name" value="Neurotransmitter-gated ion-channel transmembrane domain"/>
    <property type="match status" value="1"/>
</dbReference>
<keyword evidence="5" id="KW-0813">Transport</keyword>
<feature type="domain" description="Neurotransmitter-gated ion-channel ligand-binding" evidence="6">
    <location>
        <begin position="59"/>
        <end position="269"/>
    </location>
</feature>
<accession>A0A9P1IBK5</accession>
<feature type="transmembrane region" description="Helical" evidence="5">
    <location>
        <begin position="384"/>
        <end position="404"/>
    </location>
</feature>
<dbReference type="InterPro" id="IPR036719">
    <property type="entry name" value="Neuro-gated_channel_TM_sf"/>
</dbReference>
<feature type="chain" id="PRO_5040530546" description="Neurotransmitter-gated ion-channel ligand-binding domain-containing protein" evidence="5">
    <location>
        <begin position="21"/>
        <end position="444"/>
    </location>
</feature>
<evidence type="ECO:0000256" key="2">
    <source>
        <dbReference type="ARBA" id="ARBA00022692"/>
    </source>
</evidence>
<dbReference type="InterPro" id="IPR018000">
    <property type="entry name" value="Neurotransmitter_ion_chnl_CS"/>
</dbReference>
<evidence type="ECO:0000256" key="4">
    <source>
        <dbReference type="ARBA" id="ARBA00023136"/>
    </source>
</evidence>
<dbReference type="InterPro" id="IPR036734">
    <property type="entry name" value="Neur_chan_lig-bd_sf"/>
</dbReference>
<dbReference type="Proteomes" id="UP001152747">
    <property type="component" value="Unassembled WGS sequence"/>
</dbReference>
<dbReference type="SUPFAM" id="SSF90112">
    <property type="entry name" value="Neurotransmitter-gated ion-channel transmembrane pore"/>
    <property type="match status" value="1"/>
</dbReference>
<dbReference type="OrthoDB" id="5866477at2759"/>
<comment type="subcellular location">
    <subcellularLocation>
        <location evidence="1">Membrane</location>
        <topology evidence="1">Multi-pass membrane protein</topology>
    </subcellularLocation>
</comment>
<keyword evidence="8" id="KW-1185">Reference proteome</keyword>
<dbReference type="AlphaFoldDB" id="A0A9P1IBK5"/>
<dbReference type="InterPro" id="IPR006202">
    <property type="entry name" value="Neur_chan_lig-bd"/>
</dbReference>
<comment type="caution">
    <text evidence="7">The sequence shown here is derived from an EMBL/GenBank/DDBJ whole genome shotgun (WGS) entry which is preliminary data.</text>
</comment>
<dbReference type="SUPFAM" id="SSF63712">
    <property type="entry name" value="Nicotinic receptor ligand binding domain-like"/>
    <property type="match status" value="1"/>
</dbReference>
<dbReference type="CDD" id="cd19051">
    <property type="entry name" value="LGIC_TM_cation"/>
    <property type="match status" value="1"/>
</dbReference>
<dbReference type="GO" id="GO:0016020">
    <property type="term" value="C:membrane"/>
    <property type="evidence" value="ECO:0007669"/>
    <property type="project" value="UniProtKB-SubCell"/>
</dbReference>
<dbReference type="GO" id="GO:0005230">
    <property type="term" value="F:extracellular ligand-gated monoatomic ion channel activity"/>
    <property type="evidence" value="ECO:0007669"/>
    <property type="project" value="InterPro"/>
</dbReference>
<keyword evidence="2 5" id="KW-0812">Transmembrane</keyword>
<keyword evidence="3 5" id="KW-1133">Transmembrane helix</keyword>
<evidence type="ECO:0000259" key="6">
    <source>
        <dbReference type="Pfam" id="PF02931"/>
    </source>
</evidence>
<evidence type="ECO:0000256" key="3">
    <source>
        <dbReference type="ARBA" id="ARBA00022989"/>
    </source>
</evidence>
<organism evidence="7 8">
    <name type="scientific">Caenorhabditis angaria</name>
    <dbReference type="NCBI Taxonomy" id="860376"/>
    <lineage>
        <taxon>Eukaryota</taxon>
        <taxon>Metazoa</taxon>
        <taxon>Ecdysozoa</taxon>
        <taxon>Nematoda</taxon>
        <taxon>Chromadorea</taxon>
        <taxon>Rhabditida</taxon>
        <taxon>Rhabditina</taxon>
        <taxon>Rhabditomorpha</taxon>
        <taxon>Rhabditoidea</taxon>
        <taxon>Rhabditidae</taxon>
        <taxon>Peloderinae</taxon>
        <taxon>Caenorhabditis</taxon>
    </lineage>
</organism>
<dbReference type="Gene3D" id="2.70.170.10">
    <property type="entry name" value="Neurotransmitter-gated ion-channel ligand-binding domain"/>
    <property type="match status" value="1"/>
</dbReference>
<keyword evidence="5" id="KW-0732">Signal</keyword>
<dbReference type="InterPro" id="IPR006201">
    <property type="entry name" value="Neur_channel"/>
</dbReference>
<dbReference type="Pfam" id="PF02931">
    <property type="entry name" value="Neur_chan_LBD"/>
    <property type="match status" value="1"/>
</dbReference>
<feature type="transmembrane region" description="Helical" evidence="5">
    <location>
        <begin position="272"/>
        <end position="294"/>
    </location>
</feature>
<gene>
    <name evidence="7" type="ORF">CAMP_LOCUS2914</name>
</gene>
<dbReference type="GO" id="GO:0004888">
    <property type="term" value="F:transmembrane signaling receptor activity"/>
    <property type="evidence" value="ECO:0007669"/>
    <property type="project" value="InterPro"/>
</dbReference>
<dbReference type="PROSITE" id="PS00236">
    <property type="entry name" value="NEUROTR_ION_CHANNEL"/>
    <property type="match status" value="1"/>
</dbReference>
<proteinExistence type="inferred from homology"/>
<comment type="similarity">
    <text evidence="5">Belongs to the ligand-gated ion channel (TC 1.A.9) family.</text>
</comment>
<dbReference type="PRINTS" id="PR00252">
    <property type="entry name" value="NRIONCHANNEL"/>
</dbReference>
<feature type="signal peptide" evidence="5">
    <location>
        <begin position="1"/>
        <end position="20"/>
    </location>
</feature>
<feature type="transmembrane region" description="Helical" evidence="5">
    <location>
        <begin position="333"/>
        <end position="354"/>
    </location>
</feature>
<dbReference type="PANTHER" id="PTHR18945">
    <property type="entry name" value="NEUROTRANSMITTER GATED ION CHANNEL"/>
    <property type="match status" value="1"/>
</dbReference>
<dbReference type="EMBL" id="CANHGI010000001">
    <property type="protein sequence ID" value="CAI5440277.1"/>
    <property type="molecule type" value="Genomic_DNA"/>
</dbReference>